<feature type="compositionally biased region" description="Polar residues" evidence="1">
    <location>
        <begin position="559"/>
        <end position="573"/>
    </location>
</feature>
<evidence type="ECO:0000256" key="1">
    <source>
        <dbReference type="SAM" id="MobiDB-lite"/>
    </source>
</evidence>
<feature type="compositionally biased region" description="Basic and acidic residues" evidence="1">
    <location>
        <begin position="480"/>
        <end position="503"/>
    </location>
</feature>
<feature type="compositionally biased region" description="Low complexity" evidence="1">
    <location>
        <begin position="546"/>
        <end position="558"/>
    </location>
</feature>
<accession>A0A0C3BPV4</accession>
<feature type="compositionally biased region" description="Basic and acidic residues" evidence="1">
    <location>
        <begin position="458"/>
        <end position="468"/>
    </location>
</feature>
<feature type="compositionally biased region" description="Low complexity" evidence="1">
    <location>
        <begin position="342"/>
        <end position="352"/>
    </location>
</feature>
<protein>
    <submittedName>
        <fullName evidence="2">Uncharacterized protein</fullName>
    </submittedName>
</protein>
<dbReference type="EMBL" id="KN824278">
    <property type="protein sequence ID" value="KIM33496.1"/>
    <property type="molecule type" value="Genomic_DNA"/>
</dbReference>
<sequence length="612" mass="68670">MDVAREKYCPSPIPPNFWVSPFAPDPNYTTAPYSVSKPESIFYYSGLPSGPVLVYRTGKTPWKRPTGPEAYRVLKEVKPVFDHEIVTIWNDLGPKIWRCLDSARVIWTSVDVVRFAIVGELPGPPVLWIGVMPKMASAKDAHTAAVGCKELLDSYNITDVEIEFRESVFTRYAGPKLLRSLPSSNITAGVRAPLTAALGLPIAARATTYAEGTGGLYISDGDKIYVLSARHVIFPPSEGNNELYDRTNGRGPRHDVLLAGPEAFQTLLRSIMIKIAENHIGVDFYKRQLDELEDLDAEDRMNIEGELKKAAAAMTTPKKTHNQVKNDGTKDRHQNNQHIPDQTPNAPPTTAETDTEEYTQDERNRDNNHDNNDKDNVNDKDTDTETHNTITNIDTRIHPRASHNPYHDPHDPLGAVRDENEKHDPKSPKKRDEQEQKRTKRTNTTGATSGTTTGAKAAKPDDRQDGTHHKYKKSTNRPNHHNDHKAAAKADKGDASADSQERKGRIRTRRTGKNDKNDRTDATHATPLPQRIKTNKTNPHNDHPHQQMAQQPPKEQQQSGNTRQPHNLATHQGNIGRKRRHRPIAPIASRYRKLRTELSTTPLPHQTTKLEA</sequence>
<feature type="compositionally biased region" description="Basic residues" evidence="1">
    <location>
        <begin position="469"/>
        <end position="479"/>
    </location>
</feature>
<feature type="compositionally biased region" description="Basic and acidic residues" evidence="1">
    <location>
        <begin position="405"/>
        <end position="437"/>
    </location>
</feature>
<dbReference type="Proteomes" id="UP000054097">
    <property type="component" value="Unassembled WGS sequence"/>
</dbReference>
<feature type="compositionally biased region" description="Basic and acidic residues" evidence="1">
    <location>
        <begin position="512"/>
        <end position="522"/>
    </location>
</feature>
<reference evidence="3" key="2">
    <citation type="submission" date="2015-01" db="EMBL/GenBank/DDBJ databases">
        <title>Evolutionary Origins and Diversification of the Mycorrhizal Mutualists.</title>
        <authorList>
            <consortium name="DOE Joint Genome Institute"/>
            <consortium name="Mycorrhizal Genomics Consortium"/>
            <person name="Kohler A."/>
            <person name="Kuo A."/>
            <person name="Nagy L.G."/>
            <person name="Floudas D."/>
            <person name="Copeland A."/>
            <person name="Barry K.W."/>
            <person name="Cichocki N."/>
            <person name="Veneault-Fourrey C."/>
            <person name="LaButti K."/>
            <person name="Lindquist E.A."/>
            <person name="Lipzen A."/>
            <person name="Lundell T."/>
            <person name="Morin E."/>
            <person name="Murat C."/>
            <person name="Riley R."/>
            <person name="Ohm R."/>
            <person name="Sun H."/>
            <person name="Tunlid A."/>
            <person name="Henrissat B."/>
            <person name="Grigoriev I.V."/>
            <person name="Hibbett D.S."/>
            <person name="Martin F."/>
        </authorList>
    </citation>
    <scope>NUCLEOTIDE SEQUENCE [LARGE SCALE GENOMIC DNA]</scope>
    <source>
        <strain evidence="3">MAFF 305830</strain>
    </source>
</reference>
<dbReference type="HOGENOM" id="CLU_024804_0_0_1"/>
<evidence type="ECO:0000313" key="2">
    <source>
        <dbReference type="EMBL" id="KIM33496.1"/>
    </source>
</evidence>
<name>A0A0C3BPV4_SERVB</name>
<feature type="compositionally biased region" description="Low complexity" evidence="1">
    <location>
        <begin position="442"/>
        <end position="457"/>
    </location>
</feature>
<proteinExistence type="predicted"/>
<feature type="compositionally biased region" description="Basic and acidic residues" evidence="1">
    <location>
        <begin position="360"/>
        <end position="386"/>
    </location>
</feature>
<organism evidence="2 3">
    <name type="scientific">Serendipita vermifera MAFF 305830</name>
    <dbReference type="NCBI Taxonomy" id="933852"/>
    <lineage>
        <taxon>Eukaryota</taxon>
        <taxon>Fungi</taxon>
        <taxon>Dikarya</taxon>
        <taxon>Basidiomycota</taxon>
        <taxon>Agaricomycotina</taxon>
        <taxon>Agaricomycetes</taxon>
        <taxon>Sebacinales</taxon>
        <taxon>Serendipitaceae</taxon>
        <taxon>Serendipita</taxon>
    </lineage>
</organism>
<dbReference type="OrthoDB" id="5424209at2759"/>
<keyword evidence="3" id="KW-1185">Reference proteome</keyword>
<reference evidence="2 3" key="1">
    <citation type="submission" date="2014-04" db="EMBL/GenBank/DDBJ databases">
        <authorList>
            <consortium name="DOE Joint Genome Institute"/>
            <person name="Kuo A."/>
            <person name="Zuccaro A."/>
            <person name="Kohler A."/>
            <person name="Nagy L.G."/>
            <person name="Floudas D."/>
            <person name="Copeland A."/>
            <person name="Barry K.W."/>
            <person name="Cichocki N."/>
            <person name="Veneault-Fourrey C."/>
            <person name="LaButti K."/>
            <person name="Lindquist E.A."/>
            <person name="Lipzen A."/>
            <person name="Lundell T."/>
            <person name="Morin E."/>
            <person name="Murat C."/>
            <person name="Sun H."/>
            <person name="Tunlid A."/>
            <person name="Henrissat B."/>
            <person name="Grigoriev I.V."/>
            <person name="Hibbett D.S."/>
            <person name="Martin F."/>
            <person name="Nordberg H.P."/>
            <person name="Cantor M.N."/>
            <person name="Hua S.X."/>
        </authorList>
    </citation>
    <scope>NUCLEOTIDE SEQUENCE [LARGE SCALE GENOMIC DNA]</scope>
    <source>
        <strain evidence="2 3">MAFF 305830</strain>
    </source>
</reference>
<gene>
    <name evidence="2" type="ORF">M408DRAFT_5977</name>
</gene>
<evidence type="ECO:0000313" key="3">
    <source>
        <dbReference type="Proteomes" id="UP000054097"/>
    </source>
</evidence>
<dbReference type="STRING" id="933852.A0A0C3BPV4"/>
<feature type="region of interest" description="Disordered" evidence="1">
    <location>
        <begin position="310"/>
        <end position="612"/>
    </location>
</feature>
<feature type="compositionally biased region" description="Polar residues" evidence="1">
    <location>
        <begin position="597"/>
        <end position="612"/>
    </location>
</feature>
<dbReference type="AlphaFoldDB" id="A0A0C3BPV4"/>